<dbReference type="Pfam" id="PF08282">
    <property type="entry name" value="Hydrolase_3"/>
    <property type="match status" value="1"/>
</dbReference>
<evidence type="ECO:0000313" key="1">
    <source>
        <dbReference type="EMBL" id="RSU11783.1"/>
    </source>
</evidence>
<dbReference type="PANTHER" id="PTHR10000:SF8">
    <property type="entry name" value="HAD SUPERFAMILY HYDROLASE-LIKE, TYPE 3"/>
    <property type="match status" value="1"/>
</dbReference>
<dbReference type="GO" id="GO:0000287">
    <property type="term" value="F:magnesium ion binding"/>
    <property type="evidence" value="ECO:0007669"/>
    <property type="project" value="TreeGrafter"/>
</dbReference>
<proteinExistence type="predicted"/>
<dbReference type="CDD" id="cd07516">
    <property type="entry name" value="HAD_Pase"/>
    <property type="match status" value="1"/>
</dbReference>
<dbReference type="PANTHER" id="PTHR10000">
    <property type="entry name" value="PHOSPHOSERINE PHOSPHATASE"/>
    <property type="match status" value="1"/>
</dbReference>
<protein>
    <submittedName>
        <fullName evidence="1">Haloacid dehalogenase</fullName>
    </submittedName>
</protein>
<dbReference type="GO" id="GO:0005829">
    <property type="term" value="C:cytosol"/>
    <property type="evidence" value="ECO:0007669"/>
    <property type="project" value="TreeGrafter"/>
</dbReference>
<accession>A0A430AUP9</accession>
<dbReference type="InterPro" id="IPR023214">
    <property type="entry name" value="HAD_sf"/>
</dbReference>
<dbReference type="NCBIfam" id="TIGR01484">
    <property type="entry name" value="HAD-SF-IIB"/>
    <property type="match status" value="1"/>
</dbReference>
<dbReference type="InterPro" id="IPR006379">
    <property type="entry name" value="HAD-SF_hydro_IIB"/>
</dbReference>
<comment type="caution">
    <text evidence="1">The sequence shown here is derived from an EMBL/GenBank/DDBJ whole genome shotgun (WGS) entry which is preliminary data.</text>
</comment>
<keyword evidence="2" id="KW-1185">Reference proteome</keyword>
<dbReference type="NCBIfam" id="TIGR00099">
    <property type="entry name" value="Cof-subfamily"/>
    <property type="match status" value="1"/>
</dbReference>
<dbReference type="SUPFAM" id="SSF56784">
    <property type="entry name" value="HAD-like"/>
    <property type="match status" value="1"/>
</dbReference>
<dbReference type="SFLD" id="SFLDG01140">
    <property type="entry name" value="C2.B:_Phosphomannomutase_and_P"/>
    <property type="match status" value="1"/>
</dbReference>
<dbReference type="PROSITE" id="PS01228">
    <property type="entry name" value="COF_1"/>
    <property type="match status" value="1"/>
</dbReference>
<dbReference type="AlphaFoldDB" id="A0A430AUP9"/>
<dbReference type="Gene3D" id="3.40.50.1000">
    <property type="entry name" value="HAD superfamily/HAD-like"/>
    <property type="match status" value="1"/>
</dbReference>
<dbReference type="GO" id="GO:0016791">
    <property type="term" value="F:phosphatase activity"/>
    <property type="evidence" value="ECO:0007669"/>
    <property type="project" value="UniProtKB-ARBA"/>
</dbReference>
<dbReference type="Gene3D" id="3.30.1240.10">
    <property type="match status" value="1"/>
</dbReference>
<dbReference type="EMBL" id="NGKC01000007">
    <property type="protein sequence ID" value="RSU11783.1"/>
    <property type="molecule type" value="Genomic_DNA"/>
</dbReference>
<organism evidence="1 2">
    <name type="scientific">Vagococcus acidifermentans</name>
    <dbReference type="NCBI Taxonomy" id="564710"/>
    <lineage>
        <taxon>Bacteria</taxon>
        <taxon>Bacillati</taxon>
        <taxon>Bacillota</taxon>
        <taxon>Bacilli</taxon>
        <taxon>Lactobacillales</taxon>
        <taxon>Enterococcaceae</taxon>
        <taxon>Vagococcus</taxon>
    </lineage>
</organism>
<sequence>MIKLVAIDLDGTLLTDDKTISKRNKDVLQVAKQQGTKVVICTGRPLKAILHYLERLELMAPGDYSITFNGGLIQKNDNGEQLSAISLGLPAVHEVAEVMQELVLPLDVIRDDTVYHIETTQGMYRSIYQELNSLLRFETRRLTDFPPETEFNKMVVAIEAAYLDTKIPLIPASMQTSYAIMKSRDCLLEIMPKNVTKANGIARLAEHLGIHQSEVMAIGDEENDLSMIEYAGFGVAMANGTQIVKEAAKFVTDTNERDGVAKAIERFVLN</sequence>
<dbReference type="OrthoDB" id="9790031at2"/>
<name>A0A430AUP9_9ENTE</name>
<dbReference type="RefSeq" id="WP_126813695.1">
    <property type="nucleotide sequence ID" value="NZ_NGKC01000007.1"/>
</dbReference>
<dbReference type="InterPro" id="IPR036412">
    <property type="entry name" value="HAD-like_sf"/>
</dbReference>
<dbReference type="Proteomes" id="UP000286773">
    <property type="component" value="Unassembled WGS sequence"/>
</dbReference>
<dbReference type="SFLD" id="SFLDS00003">
    <property type="entry name" value="Haloacid_Dehalogenase"/>
    <property type="match status" value="1"/>
</dbReference>
<reference evidence="1 2" key="1">
    <citation type="submission" date="2017-05" db="EMBL/GenBank/DDBJ databases">
        <title>Vagococcus spp. assemblies.</title>
        <authorList>
            <person name="Gulvik C.A."/>
        </authorList>
    </citation>
    <scope>NUCLEOTIDE SEQUENCE [LARGE SCALE GENOMIC DNA]</scope>
    <source>
        <strain evidence="1 2">LMG 24798</strain>
    </source>
</reference>
<dbReference type="SFLD" id="SFLDG01144">
    <property type="entry name" value="C2.B.4:_PGP_Like"/>
    <property type="match status" value="1"/>
</dbReference>
<dbReference type="InterPro" id="IPR000150">
    <property type="entry name" value="Cof"/>
</dbReference>
<gene>
    <name evidence="1" type="ORF">CBF27_07440</name>
</gene>
<evidence type="ECO:0000313" key="2">
    <source>
        <dbReference type="Proteomes" id="UP000286773"/>
    </source>
</evidence>